<feature type="compositionally biased region" description="Basic and acidic residues" evidence="1">
    <location>
        <begin position="396"/>
        <end position="424"/>
    </location>
</feature>
<gene>
    <name evidence="2" type="ORF">I9W82_004003</name>
</gene>
<evidence type="ECO:0000313" key="2">
    <source>
        <dbReference type="EMBL" id="KAG5418475.1"/>
    </source>
</evidence>
<feature type="compositionally biased region" description="Gly residues" evidence="1">
    <location>
        <begin position="682"/>
        <end position="703"/>
    </location>
</feature>
<sequence>MSEVAEPNAPVPEPIDSTPTNEAVADPPTKVKEDTPVTSNTKDANGKHAEDADDRASTETAEDVPMEVDAKAAAEAAVDADAERDGVDASSIPYDDYFKMYTLAKNIIDEEFEAAYKDVAVPTTNNFQELKAFVDVGLDHFAGADAYFLDKDSFDFGSDVNNFPPSRTVAEYELFFRVLDVCFINKLKRAKLLPKLTERLKIHFKVKSLNVSMTHVVPYLRGRDPVTIMTEIDDKLAQFWSDFDQKPSARHVIDVMIKEKTRLDQSQDEVDEFLKTLPFEYKMFYRVLETYKEPLKRYVHLLANEYLKWVKYKKGYNLIGYEKVKTKVDFPDKQFPQSTFGVNKLDISQVFASTGESFKSQYEEMYKSFKEAQKNQRHYNNYNGHQQSNSGGRGGRGSDRGGRGGARGSDRGGRGGARGSDRGGRGGGRGGALFSGSGQNNNNNNNNRGNNSYRNDAPSDEYKPEETRKRVRDETVPPPPPPVAKRANINPERVSLVASPSAPAAAAASGDVDGFLNNMGITADGTIDSSVRAQAGTAQANSPPAGGGFGRTLPKEAAAIPHPPPPAHRAGGGRDRRDSNASAQSPHQGGQRNSQYGSQQEFHNSYRDSRRDSGGDRGGYSERGGDRGGYSERGGDRGSYSERGGDRGSYSERGGDRGSYSERGGDRGGYSDRGGNSNRGGSYHGGNQNRGGSGRGGGNSRGGRGGRHY</sequence>
<comment type="caution">
    <text evidence="2">The sequence shown here is derived from an EMBL/GenBank/DDBJ whole genome shotgun (WGS) entry which is preliminary data.</text>
</comment>
<feature type="compositionally biased region" description="Basic and acidic residues" evidence="1">
    <location>
        <begin position="604"/>
        <end position="670"/>
    </location>
</feature>
<feature type="compositionally biased region" description="Polar residues" evidence="1">
    <location>
        <begin position="527"/>
        <end position="542"/>
    </location>
</feature>
<feature type="compositionally biased region" description="Basic and acidic residues" evidence="1">
    <location>
        <begin position="460"/>
        <end position="475"/>
    </location>
</feature>
<dbReference type="RefSeq" id="XP_067547591.1">
    <property type="nucleotide sequence ID" value="XM_067693030.1"/>
</dbReference>
<feature type="compositionally biased region" description="Polar residues" evidence="1">
    <location>
        <begin position="380"/>
        <end position="390"/>
    </location>
</feature>
<organism evidence="2 3">
    <name type="scientific">Candida metapsilosis</name>
    <dbReference type="NCBI Taxonomy" id="273372"/>
    <lineage>
        <taxon>Eukaryota</taxon>
        <taxon>Fungi</taxon>
        <taxon>Dikarya</taxon>
        <taxon>Ascomycota</taxon>
        <taxon>Saccharomycotina</taxon>
        <taxon>Pichiomycetes</taxon>
        <taxon>Debaryomycetaceae</taxon>
        <taxon>Candida/Lodderomyces clade</taxon>
        <taxon>Candida</taxon>
    </lineage>
</organism>
<dbReference type="OrthoDB" id="4026634at2759"/>
<dbReference type="GeneID" id="93652632"/>
<feature type="compositionally biased region" description="Polar residues" evidence="1">
    <location>
        <begin position="580"/>
        <end position="603"/>
    </location>
</feature>
<name>A0A8H8DB29_9ASCO</name>
<feature type="compositionally biased region" description="Basic and acidic residues" evidence="1">
    <location>
        <begin position="44"/>
        <end position="57"/>
    </location>
</feature>
<keyword evidence="3" id="KW-1185">Reference proteome</keyword>
<feature type="region of interest" description="Disordered" evidence="1">
    <location>
        <begin position="380"/>
        <end position="709"/>
    </location>
</feature>
<reference evidence="2 3" key="1">
    <citation type="submission" date="2020-12" db="EMBL/GenBank/DDBJ databases">
        <title>Effect of drift, selection, and recombination on the evolution of hybrid genomes in Candida yeast pathogens.</title>
        <authorList>
            <person name="Mixao V."/>
            <person name="Ksiezopolska E."/>
            <person name="Saus E."/>
            <person name="Boekhout T."/>
            <person name="Gacser A."/>
            <person name="Gabaldon T."/>
        </authorList>
    </citation>
    <scope>NUCLEOTIDE SEQUENCE [LARGE SCALE GENOMIC DNA]</scope>
    <source>
        <strain evidence="2 3">BP57</strain>
    </source>
</reference>
<feature type="compositionally biased region" description="Low complexity" evidence="1">
    <location>
        <begin position="435"/>
        <end position="455"/>
    </location>
</feature>
<evidence type="ECO:0000313" key="3">
    <source>
        <dbReference type="Proteomes" id="UP000669133"/>
    </source>
</evidence>
<proteinExistence type="predicted"/>
<feature type="region of interest" description="Disordered" evidence="1">
    <location>
        <begin position="1"/>
        <end position="64"/>
    </location>
</feature>
<protein>
    <submittedName>
        <fullName evidence="2">Uncharacterized protein</fullName>
    </submittedName>
</protein>
<feature type="compositionally biased region" description="Low complexity" evidence="1">
    <location>
        <begin position="498"/>
        <end position="509"/>
    </location>
</feature>
<dbReference type="EMBL" id="JAEOAQ010000005">
    <property type="protein sequence ID" value="KAG5418475.1"/>
    <property type="molecule type" value="Genomic_DNA"/>
</dbReference>
<dbReference type="AlphaFoldDB" id="A0A8H8DB29"/>
<accession>A0A8H8DB29</accession>
<evidence type="ECO:0000256" key="1">
    <source>
        <dbReference type="SAM" id="MobiDB-lite"/>
    </source>
</evidence>
<dbReference type="Proteomes" id="UP000669133">
    <property type="component" value="Unassembled WGS sequence"/>
</dbReference>